<dbReference type="InterPro" id="IPR001128">
    <property type="entry name" value="Cyt_P450"/>
</dbReference>
<dbReference type="GO" id="GO:0020037">
    <property type="term" value="F:heme binding"/>
    <property type="evidence" value="ECO:0007669"/>
    <property type="project" value="InterPro"/>
</dbReference>
<dbReference type="SUPFAM" id="SSF48264">
    <property type="entry name" value="Cytochrome P450"/>
    <property type="match status" value="1"/>
</dbReference>
<dbReference type="STRING" id="644352.J3P104"/>
<dbReference type="GO" id="GO:0005506">
    <property type="term" value="F:iron ion binding"/>
    <property type="evidence" value="ECO:0007669"/>
    <property type="project" value="InterPro"/>
</dbReference>
<dbReference type="Proteomes" id="UP000006039">
    <property type="component" value="Unassembled WGS sequence"/>
</dbReference>
<dbReference type="PANTHER" id="PTHR46206:SF7">
    <property type="entry name" value="P450, PUTATIVE (EUROFUNG)-RELATED"/>
    <property type="match status" value="1"/>
</dbReference>
<dbReference type="VEuPathDB" id="FungiDB:GGTG_07200"/>
<dbReference type="GO" id="GO:0016705">
    <property type="term" value="F:oxidoreductase activity, acting on paired donors, with incorporation or reduction of molecular oxygen"/>
    <property type="evidence" value="ECO:0007669"/>
    <property type="project" value="InterPro"/>
</dbReference>
<dbReference type="InterPro" id="IPR002403">
    <property type="entry name" value="Cyt_P450_E_grp-IV"/>
</dbReference>
<dbReference type="PRINTS" id="PR00465">
    <property type="entry name" value="EP450IV"/>
</dbReference>
<proteinExistence type="inferred from homology"/>
<keyword evidence="12" id="KW-1185">Reference proteome</keyword>
<dbReference type="RefSeq" id="XP_009223288.1">
    <property type="nucleotide sequence ID" value="XM_009225024.1"/>
</dbReference>
<evidence type="ECO:0000256" key="3">
    <source>
        <dbReference type="ARBA" id="ARBA00022723"/>
    </source>
</evidence>
<dbReference type="Pfam" id="PF00067">
    <property type="entry name" value="p450"/>
    <property type="match status" value="1"/>
</dbReference>
<keyword evidence="5 7" id="KW-0408">Iron</keyword>
<keyword evidence="9" id="KW-1133">Transmembrane helix</keyword>
<keyword evidence="4 8" id="KW-0560">Oxidoreductase</keyword>
<reference evidence="11" key="5">
    <citation type="submission" date="2018-04" db="UniProtKB">
        <authorList>
            <consortium name="EnsemblFungi"/>
        </authorList>
    </citation>
    <scope>IDENTIFICATION</scope>
    <source>
        <strain evidence="11">R3-111a-1</strain>
    </source>
</reference>
<dbReference type="eggNOG" id="KOG0156">
    <property type="taxonomic scope" value="Eukaryota"/>
</dbReference>
<reference evidence="10" key="3">
    <citation type="submission" date="2010-09" db="EMBL/GenBank/DDBJ databases">
        <title>Annotation of Gaeumannomyces graminis var. tritici R3-111a-1.</title>
        <authorList>
            <consortium name="The Broad Institute Genome Sequencing Platform"/>
            <person name="Ma L.-J."/>
            <person name="Dead R."/>
            <person name="Young S.K."/>
            <person name="Zeng Q."/>
            <person name="Gargeya S."/>
            <person name="Fitzgerald M."/>
            <person name="Haas B."/>
            <person name="Abouelleil A."/>
            <person name="Alvarado L."/>
            <person name="Arachchi H.M."/>
            <person name="Berlin A."/>
            <person name="Brown A."/>
            <person name="Chapman S.B."/>
            <person name="Chen Z."/>
            <person name="Dunbar C."/>
            <person name="Freedman E."/>
            <person name="Gearin G."/>
            <person name="Gellesch M."/>
            <person name="Goldberg J."/>
            <person name="Griggs A."/>
            <person name="Gujja S."/>
            <person name="Heiman D."/>
            <person name="Howarth C."/>
            <person name="Larson L."/>
            <person name="Lui A."/>
            <person name="MacDonald P.J.P."/>
            <person name="Mehta T."/>
            <person name="Montmayeur A."/>
            <person name="Murphy C."/>
            <person name="Neiman D."/>
            <person name="Pearson M."/>
            <person name="Priest M."/>
            <person name="Roberts A."/>
            <person name="Saif S."/>
            <person name="Shea T."/>
            <person name="Shenoy N."/>
            <person name="Sisk P."/>
            <person name="Stolte C."/>
            <person name="Sykes S."/>
            <person name="Yandava C."/>
            <person name="Wortman J."/>
            <person name="Nusbaum C."/>
            <person name="Birren B."/>
        </authorList>
    </citation>
    <scope>NUCLEOTIDE SEQUENCE</scope>
    <source>
        <strain evidence="10">R3-111a-1</strain>
    </source>
</reference>
<dbReference type="AlphaFoldDB" id="J3P104"/>
<dbReference type="CDD" id="cd11041">
    <property type="entry name" value="CYP503A1-like"/>
    <property type="match status" value="1"/>
</dbReference>
<reference evidence="10" key="2">
    <citation type="submission" date="2010-07" db="EMBL/GenBank/DDBJ databases">
        <authorList>
            <consortium name="The Broad Institute Genome Sequencing Platform"/>
            <consortium name="Broad Institute Genome Sequencing Center for Infectious Disease"/>
            <person name="Ma L.-J."/>
            <person name="Dead R."/>
            <person name="Young S."/>
            <person name="Zeng Q."/>
            <person name="Koehrsen M."/>
            <person name="Alvarado L."/>
            <person name="Berlin A."/>
            <person name="Chapman S.B."/>
            <person name="Chen Z."/>
            <person name="Freedman E."/>
            <person name="Gellesch M."/>
            <person name="Goldberg J."/>
            <person name="Griggs A."/>
            <person name="Gujja S."/>
            <person name="Heilman E.R."/>
            <person name="Heiman D."/>
            <person name="Hepburn T."/>
            <person name="Howarth C."/>
            <person name="Jen D."/>
            <person name="Larson L."/>
            <person name="Mehta T."/>
            <person name="Neiman D."/>
            <person name="Pearson M."/>
            <person name="Roberts A."/>
            <person name="Saif S."/>
            <person name="Shea T."/>
            <person name="Shenoy N."/>
            <person name="Sisk P."/>
            <person name="Stolte C."/>
            <person name="Sykes S."/>
            <person name="Walk T."/>
            <person name="White J."/>
            <person name="Yandava C."/>
            <person name="Haas B."/>
            <person name="Nusbaum C."/>
            <person name="Birren B."/>
        </authorList>
    </citation>
    <scope>NUCLEOTIDE SEQUENCE</scope>
    <source>
        <strain evidence="10">R3-111a-1</strain>
    </source>
</reference>
<comment type="similarity">
    <text evidence="2 8">Belongs to the cytochrome P450 family.</text>
</comment>
<evidence type="ECO:0000256" key="6">
    <source>
        <dbReference type="ARBA" id="ARBA00023033"/>
    </source>
</evidence>
<evidence type="ECO:0000256" key="9">
    <source>
        <dbReference type="SAM" id="Phobius"/>
    </source>
</evidence>
<dbReference type="GeneID" id="20347658"/>
<evidence type="ECO:0000256" key="1">
    <source>
        <dbReference type="ARBA" id="ARBA00001971"/>
    </source>
</evidence>
<feature type="binding site" description="axial binding residue" evidence="7">
    <location>
        <position position="473"/>
    </location>
    <ligand>
        <name>heme</name>
        <dbReference type="ChEBI" id="CHEBI:30413"/>
    </ligand>
    <ligandPart>
        <name>Fe</name>
        <dbReference type="ChEBI" id="CHEBI:18248"/>
    </ligandPart>
</feature>
<keyword evidence="3 7" id="KW-0479">Metal-binding</keyword>
<evidence type="ECO:0000313" key="11">
    <source>
        <dbReference type="EnsemblFungi" id="EJT77288"/>
    </source>
</evidence>
<dbReference type="PANTHER" id="PTHR46206">
    <property type="entry name" value="CYTOCHROME P450"/>
    <property type="match status" value="1"/>
</dbReference>
<dbReference type="PROSITE" id="PS00086">
    <property type="entry name" value="CYTOCHROME_P450"/>
    <property type="match status" value="1"/>
</dbReference>
<keyword evidence="9" id="KW-0472">Membrane</keyword>
<sequence>MATAQLADVLTDRLPLVCSAVVVLAFTLIAQYLLKGDPLAAFPFAGEGLHSEQKRREAYLTNTKSVYMEGYRKFRDTVFKVTTSTNKDVVVVPIKFLDELKKLPDDVLSFDAAIEELMVSDYTKLIPGDQTIPHVVKASLTPALAKLNPILTEEVARAVRSEMPACPDWTDVNIYQKLLRIVAIVSGRIFLGPELCHDEAYLDAAINYTVELFNARNAVVQIKPWLRPFRAPFLPEVRQLRAREETFNAVIQPIVAARREAERADPCYVKPDDMLQWILDGKAKDVAKGAAAEMTDRQLAKLQLSLSLAAIHTTSMMVTNAFYDLAANPDVIAELREECSAALAANGGVFTSPALQSLKKLDSCLKETLRVNPPGFTSFTRKVLKPITLSNGQLIPAGVTLEVAAYPQSRDPEPYPEPETWDGLRFYRLREAGEDFNAKSAGRQGSAVEANAHNQFVSVSHRSLVFGYGRHACPGRFFAANEIKMIVARCLLEYDIKLPDGVAQRFPNFEFSGAIVPDPTKTLLFREAR</sequence>
<evidence type="ECO:0000313" key="12">
    <source>
        <dbReference type="Proteomes" id="UP000006039"/>
    </source>
</evidence>
<accession>J3P104</accession>
<dbReference type="OrthoDB" id="1844152at2759"/>
<evidence type="ECO:0000256" key="2">
    <source>
        <dbReference type="ARBA" id="ARBA00010617"/>
    </source>
</evidence>
<dbReference type="InterPro" id="IPR036396">
    <property type="entry name" value="Cyt_P450_sf"/>
</dbReference>
<dbReference type="EnsemblFungi" id="EJT77288">
    <property type="protein sequence ID" value="EJT77288"/>
    <property type="gene ID" value="GGTG_07200"/>
</dbReference>
<dbReference type="InterPro" id="IPR017972">
    <property type="entry name" value="Cyt_P450_CS"/>
</dbReference>
<feature type="transmembrane region" description="Helical" evidence="9">
    <location>
        <begin position="14"/>
        <end position="34"/>
    </location>
</feature>
<evidence type="ECO:0000256" key="5">
    <source>
        <dbReference type="ARBA" id="ARBA00023004"/>
    </source>
</evidence>
<protein>
    <submittedName>
        <fullName evidence="10">Ent-kaurene oxidase</fullName>
    </submittedName>
</protein>
<name>J3P104_GAET3</name>
<dbReference type="Gene3D" id="1.10.630.10">
    <property type="entry name" value="Cytochrome P450"/>
    <property type="match status" value="1"/>
</dbReference>
<dbReference type="GO" id="GO:0004497">
    <property type="term" value="F:monooxygenase activity"/>
    <property type="evidence" value="ECO:0007669"/>
    <property type="project" value="UniProtKB-KW"/>
</dbReference>
<dbReference type="EMBL" id="GL385397">
    <property type="protein sequence ID" value="EJT77288.1"/>
    <property type="molecule type" value="Genomic_DNA"/>
</dbReference>
<comment type="cofactor">
    <cofactor evidence="1 7">
        <name>heme</name>
        <dbReference type="ChEBI" id="CHEBI:30413"/>
    </cofactor>
</comment>
<dbReference type="HOGENOM" id="CLU_022195_0_0_1"/>
<evidence type="ECO:0000256" key="4">
    <source>
        <dbReference type="ARBA" id="ARBA00023002"/>
    </source>
</evidence>
<keyword evidence="9" id="KW-0812">Transmembrane</keyword>
<reference evidence="11" key="4">
    <citation type="journal article" date="2015" name="G3 (Bethesda)">
        <title>Genome sequences of three phytopathogenic species of the Magnaporthaceae family of fungi.</title>
        <authorList>
            <person name="Okagaki L.H."/>
            <person name="Nunes C.C."/>
            <person name="Sailsbery J."/>
            <person name="Clay B."/>
            <person name="Brown D."/>
            <person name="John T."/>
            <person name="Oh Y."/>
            <person name="Young N."/>
            <person name="Fitzgerald M."/>
            <person name="Haas B.J."/>
            <person name="Zeng Q."/>
            <person name="Young S."/>
            <person name="Adiconis X."/>
            <person name="Fan L."/>
            <person name="Levin J.Z."/>
            <person name="Mitchell T.K."/>
            <person name="Okubara P.A."/>
            <person name="Farman M.L."/>
            <person name="Kohn L.M."/>
            <person name="Birren B."/>
            <person name="Ma L.-J."/>
            <person name="Dean R.A."/>
        </authorList>
    </citation>
    <scope>NUCLEOTIDE SEQUENCE</scope>
    <source>
        <strain evidence="11">R3-111a-1</strain>
    </source>
</reference>
<evidence type="ECO:0000256" key="8">
    <source>
        <dbReference type="RuleBase" id="RU000461"/>
    </source>
</evidence>
<evidence type="ECO:0000256" key="7">
    <source>
        <dbReference type="PIRSR" id="PIRSR602403-1"/>
    </source>
</evidence>
<keyword evidence="7 8" id="KW-0349">Heme</keyword>
<reference evidence="12" key="1">
    <citation type="submission" date="2010-07" db="EMBL/GenBank/DDBJ databases">
        <title>The genome sequence of Gaeumannomyces graminis var. tritici strain R3-111a-1.</title>
        <authorList>
            <consortium name="The Broad Institute Genome Sequencing Platform"/>
            <person name="Ma L.-J."/>
            <person name="Dead R."/>
            <person name="Young S."/>
            <person name="Zeng Q."/>
            <person name="Koehrsen M."/>
            <person name="Alvarado L."/>
            <person name="Berlin A."/>
            <person name="Chapman S.B."/>
            <person name="Chen Z."/>
            <person name="Freedman E."/>
            <person name="Gellesch M."/>
            <person name="Goldberg J."/>
            <person name="Griggs A."/>
            <person name="Gujja S."/>
            <person name="Heilman E.R."/>
            <person name="Heiman D."/>
            <person name="Hepburn T."/>
            <person name="Howarth C."/>
            <person name="Jen D."/>
            <person name="Larson L."/>
            <person name="Mehta T."/>
            <person name="Neiman D."/>
            <person name="Pearson M."/>
            <person name="Roberts A."/>
            <person name="Saif S."/>
            <person name="Shea T."/>
            <person name="Shenoy N."/>
            <person name="Sisk P."/>
            <person name="Stolte C."/>
            <person name="Sykes S."/>
            <person name="Walk T."/>
            <person name="White J."/>
            <person name="Yandava C."/>
            <person name="Haas B."/>
            <person name="Nusbaum C."/>
            <person name="Birren B."/>
        </authorList>
    </citation>
    <scope>NUCLEOTIDE SEQUENCE [LARGE SCALE GENOMIC DNA]</scope>
    <source>
        <strain evidence="12">R3-111a-1</strain>
    </source>
</reference>
<evidence type="ECO:0000313" key="10">
    <source>
        <dbReference type="EMBL" id="EJT77288.1"/>
    </source>
</evidence>
<gene>
    <name evidence="11" type="primary">20347658</name>
    <name evidence="10" type="ORF">GGTG_07200</name>
</gene>
<organism evidence="10">
    <name type="scientific">Gaeumannomyces tritici (strain R3-111a-1)</name>
    <name type="common">Wheat and barley take-all root rot fungus</name>
    <name type="synonym">Gaeumannomyces graminis var. tritici</name>
    <dbReference type="NCBI Taxonomy" id="644352"/>
    <lineage>
        <taxon>Eukaryota</taxon>
        <taxon>Fungi</taxon>
        <taxon>Dikarya</taxon>
        <taxon>Ascomycota</taxon>
        <taxon>Pezizomycotina</taxon>
        <taxon>Sordariomycetes</taxon>
        <taxon>Sordariomycetidae</taxon>
        <taxon>Magnaporthales</taxon>
        <taxon>Magnaporthaceae</taxon>
        <taxon>Gaeumannomyces</taxon>
    </lineage>
</organism>
<keyword evidence="6 8" id="KW-0503">Monooxygenase</keyword>